<evidence type="ECO:0000256" key="2">
    <source>
        <dbReference type="ARBA" id="ARBA00022723"/>
    </source>
</evidence>
<feature type="binding site" evidence="7">
    <location>
        <position position="137"/>
    </location>
    <ligand>
        <name>substrate</name>
    </ligand>
</feature>
<proteinExistence type="inferred from homology"/>
<dbReference type="Gene3D" id="3.20.20.140">
    <property type="entry name" value="Metal-dependent hydrolases"/>
    <property type="match status" value="1"/>
</dbReference>
<feature type="binding site" evidence="8">
    <location>
        <position position="126"/>
    </location>
    <ligand>
        <name>Zn(2+)</name>
        <dbReference type="ChEBI" id="CHEBI:29105"/>
    </ligand>
</feature>
<evidence type="ECO:0000256" key="8">
    <source>
        <dbReference type="PIRSR" id="PIRSR038994-3"/>
    </source>
</evidence>
<keyword evidence="2 8" id="KW-0479">Metal-binding</keyword>
<sequence>MTPLQKPAPLQTLTGRLVLPEGVVPGRLEFGTHLRRLERTGDAAGPLILPGFIDTHVHGGGGGDTMDGPEGVRALGRLHLQHGTTTLLPTTITNPWGRVLAALEGVRAVRAEASPELPDLPGVHLEGPFLNPERLGAQPPYAVAPTPERVDAVLAAGVVCVVTLAPELPGACDAARRFAAAGVRVSVGHTAATFEQVAALAETVRAAGGTLGFTHLYNAMGGLAGRDPGAVGAALADAAAFSELILDLHHVHPGSFRAALAAKPSGLHLVTDAIRACGLGEGETELGGQRVTVRGGAARLPDGTLAGSVLTLDAALRHAVAAGVPLARASRLLSETPARYLGLSDRGRLEVGLRADLVVMNERLEVERVYRSGQRVR</sequence>
<evidence type="ECO:0000256" key="5">
    <source>
        <dbReference type="PIRNR" id="PIRNR038994"/>
    </source>
</evidence>
<feature type="binding site" evidence="8">
    <location>
        <position position="215"/>
    </location>
    <ligand>
        <name>Zn(2+)</name>
        <dbReference type="ChEBI" id="CHEBI:29105"/>
    </ligand>
</feature>
<dbReference type="PANTHER" id="PTHR11113:SF14">
    <property type="entry name" value="N-ACETYLGLUCOSAMINE-6-PHOSPHATE DEACETYLASE"/>
    <property type="match status" value="1"/>
</dbReference>
<dbReference type="Gene3D" id="2.30.40.10">
    <property type="entry name" value="Urease, subunit C, domain 1"/>
    <property type="match status" value="1"/>
</dbReference>
<dbReference type="Pfam" id="PF01979">
    <property type="entry name" value="Amidohydro_1"/>
    <property type="match status" value="1"/>
</dbReference>
<protein>
    <submittedName>
        <fullName evidence="10">N-acetylglucosamine-6-phosphate deacetylase</fullName>
        <ecNumber evidence="10">3.5.1.25</ecNumber>
    </submittedName>
</protein>
<evidence type="ECO:0000256" key="3">
    <source>
        <dbReference type="ARBA" id="ARBA00022801"/>
    </source>
</evidence>
<comment type="similarity">
    <text evidence="1 5">Belongs to the metallo-dependent hydrolases superfamily. NagA family.</text>
</comment>
<feature type="binding site" evidence="7">
    <location>
        <position position="226"/>
    </location>
    <ligand>
        <name>substrate</name>
    </ligand>
</feature>
<dbReference type="RefSeq" id="WP_013177788.1">
    <property type="nucleotide sequence ID" value="NC_014221.1"/>
</dbReference>
<dbReference type="EC" id="3.5.1.25" evidence="10"/>
<evidence type="ECO:0000313" key="11">
    <source>
        <dbReference type="Proteomes" id="UP000000379"/>
    </source>
</evidence>
<dbReference type="GO" id="GO:0046872">
    <property type="term" value="F:metal ion binding"/>
    <property type="evidence" value="ECO:0007669"/>
    <property type="project" value="UniProtKB-KW"/>
</dbReference>
<keyword evidence="4 5" id="KW-0119">Carbohydrate metabolism</keyword>
<evidence type="ECO:0000256" key="4">
    <source>
        <dbReference type="ARBA" id="ARBA00023277"/>
    </source>
</evidence>
<keyword evidence="3 5" id="KW-0378">Hydrolase</keyword>
<dbReference type="STRING" id="649638.Trad_1296"/>
<gene>
    <name evidence="10" type="ordered locus">Trad_1296</name>
</gene>
<dbReference type="PANTHER" id="PTHR11113">
    <property type="entry name" value="N-ACETYLGLUCOSAMINE-6-PHOSPHATE DEACETYLASE"/>
    <property type="match status" value="1"/>
</dbReference>
<dbReference type="InterPro" id="IPR003764">
    <property type="entry name" value="GlcNAc_6-P_deAcase"/>
</dbReference>
<dbReference type="Proteomes" id="UP000000379">
    <property type="component" value="Chromosome"/>
</dbReference>
<comment type="cofactor">
    <cofactor evidence="8">
        <name>a divalent metal cation</name>
        <dbReference type="ChEBI" id="CHEBI:60240"/>
    </cofactor>
    <text evidence="8">Binds 1 divalent metal cation per subunit.</text>
</comment>
<reference evidence="11" key="1">
    <citation type="submission" date="2010-05" db="EMBL/GenBank/DDBJ databases">
        <title>The complete genome of Truepera radiovictris DSM 17093.</title>
        <authorList>
            <consortium name="US DOE Joint Genome Institute (JGI-PGF)"/>
            <person name="Lucas S."/>
            <person name="Copeland A."/>
            <person name="Lapidus A."/>
            <person name="Glavina del Rio T."/>
            <person name="Dalin E."/>
            <person name="Tice H."/>
            <person name="Bruce D."/>
            <person name="Goodwin L."/>
            <person name="Pitluck S."/>
            <person name="Kyrpides N."/>
            <person name="Mavromatis K."/>
            <person name="Ovchinnikova G."/>
            <person name="Munk A.C."/>
            <person name="Detter J.C."/>
            <person name="Han C."/>
            <person name="Tapia R."/>
            <person name="Land M."/>
            <person name="Hauser L."/>
            <person name="Markowitz V."/>
            <person name="Cheng J.-F."/>
            <person name="Hugenholtz P."/>
            <person name="Woyke T."/>
            <person name="Wu D."/>
            <person name="Tindall B."/>
            <person name="Pomrenke H.G."/>
            <person name="Brambilla E."/>
            <person name="Klenk H.-P."/>
            <person name="Eisen J.A."/>
        </authorList>
    </citation>
    <scope>NUCLEOTIDE SEQUENCE [LARGE SCALE GENOMIC DNA]</scope>
    <source>
        <strain evidence="11">DSM 17093 / CIP 108686 / LMG 22925 / RQ-24</strain>
    </source>
</reference>
<dbReference type="InterPro" id="IPR006680">
    <property type="entry name" value="Amidohydro-rel"/>
</dbReference>
<evidence type="ECO:0000259" key="9">
    <source>
        <dbReference type="Pfam" id="PF01979"/>
    </source>
</evidence>
<dbReference type="NCBIfam" id="TIGR00221">
    <property type="entry name" value="nagA"/>
    <property type="match status" value="1"/>
</dbReference>
<reference evidence="10 11" key="2">
    <citation type="journal article" date="2011" name="Stand. Genomic Sci.">
        <title>Complete genome sequence of Truepera radiovictrix type strain (RQ-24).</title>
        <authorList>
            <person name="Ivanova N."/>
            <person name="Rohde C."/>
            <person name="Munk C."/>
            <person name="Nolan M."/>
            <person name="Lucas S."/>
            <person name="Del Rio T.G."/>
            <person name="Tice H."/>
            <person name="Deshpande S."/>
            <person name="Cheng J.F."/>
            <person name="Tapia R."/>
            <person name="Han C."/>
            <person name="Goodwin L."/>
            <person name="Pitluck S."/>
            <person name="Liolios K."/>
            <person name="Mavromatis K."/>
            <person name="Mikhailova N."/>
            <person name="Pati A."/>
            <person name="Chen A."/>
            <person name="Palaniappan K."/>
            <person name="Land M."/>
            <person name="Hauser L."/>
            <person name="Chang Y.J."/>
            <person name="Jeffries C.D."/>
            <person name="Brambilla E."/>
            <person name="Rohde M."/>
            <person name="Goker M."/>
            <person name="Tindall B.J."/>
            <person name="Woyke T."/>
            <person name="Bristow J."/>
            <person name="Eisen J.A."/>
            <person name="Markowitz V."/>
            <person name="Hugenholtz P."/>
            <person name="Kyrpides N.C."/>
            <person name="Klenk H.P."/>
            <person name="Lapidus A."/>
        </authorList>
    </citation>
    <scope>NUCLEOTIDE SEQUENCE [LARGE SCALE GENOMIC DNA]</scope>
    <source>
        <strain evidence="11">DSM 17093 / CIP 108686 / LMG 22925 / RQ-24</strain>
    </source>
</reference>
<dbReference type="SUPFAM" id="SSF51338">
    <property type="entry name" value="Composite domain of metallo-dependent hydrolases"/>
    <property type="match status" value="1"/>
</dbReference>
<organism evidence="10 11">
    <name type="scientific">Truepera radiovictrix (strain DSM 17093 / CIP 108686 / LMG 22925 / RQ-24)</name>
    <dbReference type="NCBI Taxonomy" id="649638"/>
    <lineage>
        <taxon>Bacteria</taxon>
        <taxon>Thermotogati</taxon>
        <taxon>Deinococcota</taxon>
        <taxon>Deinococci</taxon>
        <taxon>Trueperales</taxon>
        <taxon>Trueperaceae</taxon>
        <taxon>Truepera</taxon>
    </lineage>
</organism>
<dbReference type="OrthoDB" id="9776488at2"/>
<dbReference type="HOGENOM" id="CLU_032482_2_1_0"/>
<dbReference type="AlphaFoldDB" id="D7CWL9"/>
<feature type="binding site" evidence="7">
    <location>
        <begin position="218"/>
        <end position="219"/>
    </location>
    <ligand>
        <name>substrate</name>
    </ligand>
</feature>
<dbReference type="SUPFAM" id="SSF51556">
    <property type="entry name" value="Metallo-dependent hydrolases"/>
    <property type="match status" value="1"/>
</dbReference>
<dbReference type="GO" id="GO:0008448">
    <property type="term" value="F:N-acetylglucosamine-6-phosphate deacetylase activity"/>
    <property type="evidence" value="ECO:0007669"/>
    <property type="project" value="UniProtKB-EC"/>
</dbReference>
<dbReference type="eggNOG" id="COG1820">
    <property type="taxonomic scope" value="Bacteria"/>
</dbReference>
<accession>D7CWL9</accession>
<keyword evidence="11" id="KW-1185">Reference proteome</keyword>
<dbReference type="InterPro" id="IPR011059">
    <property type="entry name" value="Metal-dep_hydrolase_composite"/>
</dbReference>
<feature type="domain" description="Amidohydrolase-related" evidence="9">
    <location>
        <begin position="48"/>
        <end position="376"/>
    </location>
</feature>
<feature type="binding site" evidence="8">
    <location>
        <position position="189"/>
    </location>
    <ligand>
        <name>Zn(2+)</name>
        <dbReference type="ChEBI" id="CHEBI:29105"/>
    </ligand>
</feature>
<evidence type="ECO:0000256" key="1">
    <source>
        <dbReference type="ARBA" id="ARBA00010716"/>
    </source>
</evidence>
<feature type="binding site" evidence="7">
    <location>
        <begin position="305"/>
        <end position="307"/>
    </location>
    <ligand>
        <name>substrate</name>
    </ligand>
</feature>
<dbReference type="GO" id="GO:0006046">
    <property type="term" value="P:N-acetylglucosamine catabolic process"/>
    <property type="evidence" value="ECO:0007669"/>
    <property type="project" value="TreeGrafter"/>
</dbReference>
<dbReference type="KEGG" id="tra:Trad_1296"/>
<dbReference type="PIRSF" id="PIRSF038994">
    <property type="entry name" value="NagA"/>
    <property type="match status" value="1"/>
</dbReference>
<evidence type="ECO:0000256" key="6">
    <source>
        <dbReference type="PIRSR" id="PIRSR038994-1"/>
    </source>
</evidence>
<evidence type="ECO:0000256" key="7">
    <source>
        <dbReference type="PIRSR" id="PIRSR038994-2"/>
    </source>
</evidence>
<name>D7CWL9_TRURR</name>
<dbReference type="EMBL" id="CP002049">
    <property type="protein sequence ID" value="ADI14418.1"/>
    <property type="molecule type" value="Genomic_DNA"/>
</dbReference>
<feature type="active site" description="Proton donor/acceptor" evidence="6">
    <location>
        <position position="272"/>
    </location>
</feature>
<dbReference type="InterPro" id="IPR032466">
    <property type="entry name" value="Metal_Hydrolase"/>
</dbReference>
<feature type="binding site" evidence="7">
    <location>
        <position position="250"/>
    </location>
    <ligand>
        <name>substrate</name>
    </ligand>
</feature>
<evidence type="ECO:0000313" key="10">
    <source>
        <dbReference type="EMBL" id="ADI14418.1"/>
    </source>
</evidence>